<evidence type="ECO:0000313" key="3">
    <source>
        <dbReference type="Proteomes" id="UP001597024"/>
    </source>
</evidence>
<dbReference type="SUPFAM" id="SSF53474">
    <property type="entry name" value="alpha/beta-Hydrolases"/>
    <property type="match status" value="1"/>
</dbReference>
<name>A0ABW3DHS6_9ACTN</name>
<keyword evidence="3" id="KW-1185">Reference proteome</keyword>
<accession>A0ABW3DHS6</accession>
<dbReference type="InterPro" id="IPR000073">
    <property type="entry name" value="AB_hydrolase_1"/>
</dbReference>
<evidence type="ECO:0000259" key="1">
    <source>
        <dbReference type="Pfam" id="PF00561"/>
    </source>
</evidence>
<dbReference type="InterPro" id="IPR029058">
    <property type="entry name" value="AB_hydrolase_fold"/>
</dbReference>
<keyword evidence="2" id="KW-0378">Hydrolase</keyword>
<dbReference type="EMBL" id="JBHTHX010000039">
    <property type="protein sequence ID" value="MFD0883451.1"/>
    <property type="molecule type" value="Genomic_DNA"/>
</dbReference>
<gene>
    <name evidence="2" type="ORF">ACFQ08_02620</name>
</gene>
<comment type="caution">
    <text evidence="2">The sequence shown here is derived from an EMBL/GenBank/DDBJ whole genome shotgun (WGS) entry which is preliminary data.</text>
</comment>
<reference evidence="3" key="1">
    <citation type="journal article" date="2019" name="Int. J. Syst. Evol. Microbiol.">
        <title>The Global Catalogue of Microorganisms (GCM) 10K type strain sequencing project: providing services to taxonomists for standard genome sequencing and annotation.</title>
        <authorList>
            <consortium name="The Broad Institute Genomics Platform"/>
            <consortium name="The Broad Institute Genome Sequencing Center for Infectious Disease"/>
            <person name="Wu L."/>
            <person name="Ma J."/>
        </authorList>
    </citation>
    <scope>NUCLEOTIDE SEQUENCE [LARGE SCALE GENOMIC DNA]</scope>
    <source>
        <strain evidence="3">CCUG 62974</strain>
    </source>
</reference>
<proteinExistence type="predicted"/>
<dbReference type="Gene3D" id="3.40.50.1820">
    <property type="entry name" value="alpha/beta hydrolase"/>
    <property type="match status" value="1"/>
</dbReference>
<evidence type="ECO:0000313" key="2">
    <source>
        <dbReference type="EMBL" id="MFD0883451.1"/>
    </source>
</evidence>
<dbReference type="GO" id="GO:0016787">
    <property type="term" value="F:hydrolase activity"/>
    <property type="evidence" value="ECO:0007669"/>
    <property type="project" value="UniProtKB-KW"/>
</dbReference>
<dbReference type="PANTHER" id="PTHR43433">
    <property type="entry name" value="HYDROLASE, ALPHA/BETA FOLD FAMILY PROTEIN"/>
    <property type="match status" value="1"/>
</dbReference>
<dbReference type="Pfam" id="PF00561">
    <property type="entry name" value="Abhydrolase_1"/>
    <property type="match status" value="1"/>
</dbReference>
<organism evidence="2 3">
    <name type="scientific">Streptosporangium algeriense</name>
    <dbReference type="NCBI Taxonomy" id="1682748"/>
    <lineage>
        <taxon>Bacteria</taxon>
        <taxon>Bacillati</taxon>
        <taxon>Actinomycetota</taxon>
        <taxon>Actinomycetes</taxon>
        <taxon>Streptosporangiales</taxon>
        <taxon>Streptosporangiaceae</taxon>
        <taxon>Streptosporangium</taxon>
    </lineage>
</organism>
<dbReference type="PANTHER" id="PTHR43433:SF5">
    <property type="entry name" value="AB HYDROLASE-1 DOMAIN-CONTAINING PROTEIN"/>
    <property type="match status" value="1"/>
</dbReference>
<sequence>MRRLTLPRLDGELSLVELGQGPPVLALPGITCPAATWLELGRTIASRERRVLLLDQRGRGLTTVTEGGFGLSELAGDVLAILRDLDLRDVVLLGHSMGALVAARAAMAAMRLRWHGNGCR</sequence>
<feature type="domain" description="AB hydrolase-1" evidence="1">
    <location>
        <begin position="22"/>
        <end position="107"/>
    </location>
</feature>
<dbReference type="InterPro" id="IPR050471">
    <property type="entry name" value="AB_hydrolase"/>
</dbReference>
<feature type="non-terminal residue" evidence="2">
    <location>
        <position position="120"/>
    </location>
</feature>
<dbReference type="Proteomes" id="UP001597024">
    <property type="component" value="Unassembled WGS sequence"/>
</dbReference>
<protein>
    <submittedName>
        <fullName evidence="2">Alpha/beta fold hydrolase</fullName>
    </submittedName>
</protein>